<organism evidence="2 3">
    <name type="scientific">Porites evermanni</name>
    <dbReference type="NCBI Taxonomy" id="104178"/>
    <lineage>
        <taxon>Eukaryota</taxon>
        <taxon>Metazoa</taxon>
        <taxon>Cnidaria</taxon>
        <taxon>Anthozoa</taxon>
        <taxon>Hexacorallia</taxon>
        <taxon>Scleractinia</taxon>
        <taxon>Fungiina</taxon>
        <taxon>Poritidae</taxon>
        <taxon>Porites</taxon>
    </lineage>
</organism>
<keyword evidence="1" id="KW-0472">Membrane</keyword>
<feature type="transmembrane region" description="Helical" evidence="1">
    <location>
        <begin position="97"/>
        <end position="122"/>
    </location>
</feature>
<feature type="transmembrane region" description="Helical" evidence="1">
    <location>
        <begin position="129"/>
        <end position="155"/>
    </location>
</feature>
<sequence>MIIGITIAAVAAAATVAYNVCFSIAEREKQEELKLAIDEAQSAIDSANDLHQNVYKVVNSSLELLKQSMTRMPIDVVKKLNQVLNLNVNDPDKAVRYAGWALGGTSALVSVADLVSIGLVFAKLALADGVVAGIGTVASGVMPLVAVAGFGLTLYDSITKLEKLNEAIEEVNKKRQDADLAVTKMKDSLDRLLKSLDLQVGKYQQLKDISDDWVNLAKNFDKHSTAFYFAIKAFTRGKSQAQVHVFLRSRDLPDLQDDILLLAKLIQENIVDMMCQGKTDQDVINFYAKENPHEGLRFVLDPYFVSTLRDLII</sequence>
<protein>
    <submittedName>
        <fullName evidence="2">Uncharacterized protein</fullName>
    </submittedName>
</protein>
<gene>
    <name evidence="2" type="ORF">PEVE_00025125</name>
</gene>
<evidence type="ECO:0000256" key="1">
    <source>
        <dbReference type="SAM" id="Phobius"/>
    </source>
</evidence>
<keyword evidence="3" id="KW-1185">Reference proteome</keyword>
<name>A0ABN8SPT4_9CNID</name>
<accession>A0ABN8SPT4</accession>
<dbReference type="Proteomes" id="UP001159427">
    <property type="component" value="Unassembled WGS sequence"/>
</dbReference>
<proteinExistence type="predicted"/>
<comment type="caution">
    <text evidence="2">The sequence shown here is derived from an EMBL/GenBank/DDBJ whole genome shotgun (WGS) entry which is preliminary data.</text>
</comment>
<evidence type="ECO:0000313" key="2">
    <source>
        <dbReference type="EMBL" id="CAH3193081.1"/>
    </source>
</evidence>
<reference evidence="2 3" key="1">
    <citation type="submission" date="2022-05" db="EMBL/GenBank/DDBJ databases">
        <authorList>
            <consortium name="Genoscope - CEA"/>
            <person name="William W."/>
        </authorList>
    </citation>
    <scope>NUCLEOTIDE SEQUENCE [LARGE SCALE GENOMIC DNA]</scope>
</reference>
<keyword evidence="1" id="KW-0812">Transmembrane</keyword>
<evidence type="ECO:0000313" key="3">
    <source>
        <dbReference type="Proteomes" id="UP001159427"/>
    </source>
</evidence>
<keyword evidence="1" id="KW-1133">Transmembrane helix</keyword>
<dbReference type="EMBL" id="CALNXI010003378">
    <property type="protein sequence ID" value="CAH3193081.1"/>
    <property type="molecule type" value="Genomic_DNA"/>
</dbReference>